<keyword evidence="3 7" id="KW-0812">Transmembrane</keyword>
<proteinExistence type="predicted"/>
<sequence>MAMKKMSVSAAGEPILVWDAPVRVFHWLLVLSFAGAYLTAESERWHLVHITLGYTMGGLVAFRIVWGLVGSRYARFTDFVKPVAAVRRYVASLLARKPEHHVGHNPAGGLAILGLLVLAIAVTVTGWATDNDAREWMEEAHEAAANVMLGLVALHVAAVIGSSWLHRENLVGAMLHGFKRGGPGEGIRSPRRLVAVLVMAAVAGFWGLQWFGSSTGSGLAIGAGHSVHGEQGKHENRSGDDD</sequence>
<feature type="transmembrane region" description="Helical" evidence="7">
    <location>
        <begin position="20"/>
        <end position="40"/>
    </location>
</feature>
<dbReference type="RefSeq" id="WP_163964505.1">
    <property type="nucleotide sequence ID" value="NZ_JAAIVB010000048.1"/>
</dbReference>
<dbReference type="InterPro" id="IPR011577">
    <property type="entry name" value="Cyt_b561_bac/Ni-Hgenase"/>
</dbReference>
<evidence type="ECO:0000256" key="5">
    <source>
        <dbReference type="ARBA" id="ARBA00023136"/>
    </source>
</evidence>
<feature type="transmembrane region" description="Helical" evidence="7">
    <location>
        <begin position="46"/>
        <end position="66"/>
    </location>
</feature>
<dbReference type="SUPFAM" id="SSF81342">
    <property type="entry name" value="Transmembrane di-heme cytochromes"/>
    <property type="match status" value="1"/>
</dbReference>
<feature type="transmembrane region" description="Helical" evidence="7">
    <location>
        <begin position="193"/>
        <end position="211"/>
    </location>
</feature>
<feature type="transmembrane region" description="Helical" evidence="7">
    <location>
        <begin position="143"/>
        <end position="165"/>
    </location>
</feature>
<dbReference type="InterPro" id="IPR016174">
    <property type="entry name" value="Di-haem_cyt_TM"/>
</dbReference>
<accession>A0A6B3SVF6</accession>
<feature type="compositionally biased region" description="Basic and acidic residues" evidence="6">
    <location>
        <begin position="227"/>
        <end position="242"/>
    </location>
</feature>
<evidence type="ECO:0000313" key="10">
    <source>
        <dbReference type="Proteomes" id="UP000482155"/>
    </source>
</evidence>
<dbReference type="Pfam" id="PF01292">
    <property type="entry name" value="Ni_hydr_CYTB"/>
    <property type="match status" value="1"/>
</dbReference>
<keyword evidence="4 7" id="KW-1133">Transmembrane helix</keyword>
<dbReference type="InterPro" id="IPR051542">
    <property type="entry name" value="Hydrogenase_cytochrome"/>
</dbReference>
<keyword evidence="5 7" id="KW-0472">Membrane</keyword>
<dbReference type="EMBL" id="JAAIVB010000048">
    <property type="protein sequence ID" value="NEX62362.1"/>
    <property type="molecule type" value="Genomic_DNA"/>
</dbReference>
<dbReference type="GO" id="GO:0020037">
    <property type="term" value="F:heme binding"/>
    <property type="evidence" value="ECO:0007669"/>
    <property type="project" value="TreeGrafter"/>
</dbReference>
<evidence type="ECO:0000256" key="3">
    <source>
        <dbReference type="ARBA" id="ARBA00022692"/>
    </source>
</evidence>
<feature type="region of interest" description="Disordered" evidence="6">
    <location>
        <begin position="222"/>
        <end position="242"/>
    </location>
</feature>
<comment type="subcellular location">
    <subcellularLocation>
        <location evidence="1">Cell membrane</location>
        <topology evidence="1">Multi-pass membrane protein</topology>
    </subcellularLocation>
</comment>
<evidence type="ECO:0000256" key="4">
    <source>
        <dbReference type="ARBA" id="ARBA00022989"/>
    </source>
</evidence>
<gene>
    <name evidence="9" type="ORF">G3574_14830</name>
</gene>
<name>A0A6B3SVF6_9BURK</name>
<dbReference type="AlphaFoldDB" id="A0A6B3SVF6"/>
<evidence type="ECO:0000256" key="7">
    <source>
        <dbReference type="SAM" id="Phobius"/>
    </source>
</evidence>
<evidence type="ECO:0000256" key="2">
    <source>
        <dbReference type="ARBA" id="ARBA00022475"/>
    </source>
</evidence>
<feature type="transmembrane region" description="Helical" evidence="7">
    <location>
        <begin position="107"/>
        <end position="128"/>
    </location>
</feature>
<evidence type="ECO:0000256" key="6">
    <source>
        <dbReference type="SAM" id="MobiDB-lite"/>
    </source>
</evidence>
<dbReference type="PANTHER" id="PTHR30485">
    <property type="entry name" value="NI/FE-HYDROGENASE 1 B-TYPE CYTOCHROME SUBUNIT"/>
    <property type="match status" value="1"/>
</dbReference>
<keyword evidence="10" id="KW-1185">Reference proteome</keyword>
<dbReference type="GO" id="GO:0005886">
    <property type="term" value="C:plasma membrane"/>
    <property type="evidence" value="ECO:0007669"/>
    <property type="project" value="UniProtKB-SubCell"/>
</dbReference>
<keyword evidence="2" id="KW-1003">Cell membrane</keyword>
<dbReference type="Proteomes" id="UP000482155">
    <property type="component" value="Unassembled WGS sequence"/>
</dbReference>
<dbReference type="PANTHER" id="PTHR30485:SF2">
    <property type="entry name" value="BLL0597 PROTEIN"/>
    <property type="match status" value="1"/>
</dbReference>
<comment type="caution">
    <text evidence="9">The sequence shown here is derived from an EMBL/GenBank/DDBJ whole genome shotgun (WGS) entry which is preliminary data.</text>
</comment>
<organism evidence="9 10">
    <name type="scientific">Noviherbaspirillum galbum</name>
    <dbReference type="NCBI Taxonomy" id="2709383"/>
    <lineage>
        <taxon>Bacteria</taxon>
        <taxon>Pseudomonadati</taxon>
        <taxon>Pseudomonadota</taxon>
        <taxon>Betaproteobacteria</taxon>
        <taxon>Burkholderiales</taxon>
        <taxon>Oxalobacteraceae</taxon>
        <taxon>Noviherbaspirillum</taxon>
    </lineage>
</organism>
<evidence type="ECO:0000313" key="9">
    <source>
        <dbReference type="EMBL" id="NEX62362.1"/>
    </source>
</evidence>
<dbReference type="GO" id="GO:0009055">
    <property type="term" value="F:electron transfer activity"/>
    <property type="evidence" value="ECO:0007669"/>
    <property type="project" value="InterPro"/>
</dbReference>
<protein>
    <submittedName>
        <fullName evidence="9">Cytochrome B</fullName>
    </submittedName>
</protein>
<evidence type="ECO:0000256" key="1">
    <source>
        <dbReference type="ARBA" id="ARBA00004651"/>
    </source>
</evidence>
<evidence type="ECO:0000259" key="8">
    <source>
        <dbReference type="Pfam" id="PF01292"/>
    </source>
</evidence>
<reference evidence="9 10" key="1">
    <citation type="submission" date="2020-02" db="EMBL/GenBank/DDBJ databases">
        <authorList>
            <person name="Kim M.K."/>
        </authorList>
    </citation>
    <scope>NUCLEOTIDE SEQUENCE [LARGE SCALE GENOMIC DNA]</scope>
    <source>
        <strain evidence="9 10">17J57-3</strain>
    </source>
</reference>
<feature type="domain" description="Cytochrome b561 bacterial/Ni-hydrogenase" evidence="8">
    <location>
        <begin position="17"/>
        <end position="177"/>
    </location>
</feature>
<dbReference type="Gene3D" id="1.20.950.20">
    <property type="entry name" value="Transmembrane di-heme cytochromes, Chain C"/>
    <property type="match status" value="1"/>
</dbReference>
<dbReference type="GO" id="GO:0022904">
    <property type="term" value="P:respiratory electron transport chain"/>
    <property type="evidence" value="ECO:0007669"/>
    <property type="project" value="InterPro"/>
</dbReference>